<reference evidence="1" key="1">
    <citation type="journal article" date="2020" name="Stud. Mycol.">
        <title>101 Dothideomycetes genomes: a test case for predicting lifestyles and emergence of pathogens.</title>
        <authorList>
            <person name="Haridas S."/>
            <person name="Albert R."/>
            <person name="Binder M."/>
            <person name="Bloem J."/>
            <person name="Labutti K."/>
            <person name="Salamov A."/>
            <person name="Andreopoulos B."/>
            <person name="Baker S."/>
            <person name="Barry K."/>
            <person name="Bills G."/>
            <person name="Bluhm B."/>
            <person name="Cannon C."/>
            <person name="Castanera R."/>
            <person name="Culley D."/>
            <person name="Daum C."/>
            <person name="Ezra D."/>
            <person name="Gonzalez J."/>
            <person name="Henrissat B."/>
            <person name="Kuo A."/>
            <person name="Liang C."/>
            <person name="Lipzen A."/>
            <person name="Lutzoni F."/>
            <person name="Magnuson J."/>
            <person name="Mondo S."/>
            <person name="Nolan M."/>
            <person name="Ohm R."/>
            <person name="Pangilinan J."/>
            <person name="Park H.-J."/>
            <person name="Ramirez L."/>
            <person name="Alfaro M."/>
            <person name="Sun H."/>
            <person name="Tritt A."/>
            <person name="Yoshinaga Y."/>
            <person name="Zwiers L.-H."/>
            <person name="Turgeon B."/>
            <person name="Goodwin S."/>
            <person name="Spatafora J."/>
            <person name="Crous P."/>
            <person name="Grigoriev I."/>
        </authorList>
    </citation>
    <scope>NUCLEOTIDE SEQUENCE</scope>
    <source>
        <strain evidence="1">CBS 279.74</strain>
    </source>
</reference>
<dbReference type="EMBL" id="MU005772">
    <property type="protein sequence ID" value="KAF2708120.1"/>
    <property type="molecule type" value="Genomic_DNA"/>
</dbReference>
<evidence type="ECO:0000313" key="1">
    <source>
        <dbReference type="EMBL" id="KAF2708120.1"/>
    </source>
</evidence>
<proteinExistence type="predicted"/>
<name>A0A6G1K5T1_9PLEO</name>
<gene>
    <name evidence="1" type="ORF">K504DRAFT_503314</name>
</gene>
<dbReference type="AlphaFoldDB" id="A0A6G1K5T1"/>
<protein>
    <submittedName>
        <fullName evidence="1">Uncharacterized protein</fullName>
    </submittedName>
</protein>
<sequence length="190" mass="21126">MPIHRYQSPVPALTMNHIVRPVIGVQPSPSRIYPMLDMHVSQQGNSADIPGHMMYQVWDGMAEREMEYGCIVYMQNELYASVLKCNQLAKCAPGAMLHRAWNSQQFNQGPCLIKSPAAALRFPHAGFTTSEPFLHPATTLTLYTLGDILLSPPMSMNGPPGQQAMVTIDIRHSFLNPVSSPRDYMPSLCI</sequence>
<keyword evidence="2" id="KW-1185">Reference proteome</keyword>
<dbReference type="Proteomes" id="UP000799428">
    <property type="component" value="Unassembled WGS sequence"/>
</dbReference>
<accession>A0A6G1K5T1</accession>
<organism evidence="1 2">
    <name type="scientific">Pleomassaria siparia CBS 279.74</name>
    <dbReference type="NCBI Taxonomy" id="1314801"/>
    <lineage>
        <taxon>Eukaryota</taxon>
        <taxon>Fungi</taxon>
        <taxon>Dikarya</taxon>
        <taxon>Ascomycota</taxon>
        <taxon>Pezizomycotina</taxon>
        <taxon>Dothideomycetes</taxon>
        <taxon>Pleosporomycetidae</taxon>
        <taxon>Pleosporales</taxon>
        <taxon>Pleomassariaceae</taxon>
        <taxon>Pleomassaria</taxon>
    </lineage>
</organism>
<evidence type="ECO:0000313" key="2">
    <source>
        <dbReference type="Proteomes" id="UP000799428"/>
    </source>
</evidence>